<dbReference type="InterPro" id="IPR003439">
    <property type="entry name" value="ABC_transporter-like_ATP-bd"/>
</dbReference>
<proteinExistence type="predicted"/>
<dbReference type="GO" id="GO:0005524">
    <property type="term" value="F:ATP binding"/>
    <property type="evidence" value="ECO:0007669"/>
    <property type="project" value="UniProtKB-KW"/>
</dbReference>
<gene>
    <name evidence="5" type="ORF">SCULI_v1c07730</name>
</gene>
<dbReference type="Pfam" id="PF00005">
    <property type="entry name" value="ABC_tran"/>
    <property type="match status" value="1"/>
</dbReference>
<dbReference type="RefSeq" id="WP_025363343.1">
    <property type="nucleotide sequence ID" value="NZ_CP006681.1"/>
</dbReference>
<evidence type="ECO:0000313" key="6">
    <source>
        <dbReference type="Proteomes" id="UP000019267"/>
    </source>
</evidence>
<sequence>MNPKDLLVELENVSKIFNQKVWAIKKINLKIYRGEGIAVIGPNQSGKTVLGRLIANQIKQTGGIIEYNFNRGDAFSSIGFQFRQTTWPEGFKVKEVVELYKNIYDIQDEGWLDELSNVFQVAPRLDKTLNSCNRSWLQLFALYLAFLHKPELIVLDEVSNTIGLDMKTKVINFLKKYKEEHNATFVIMSPDNSLFEALCSRIIVMESGLVLSDDYVDQWSEGENFEIYTTKLMNAIEEQQTQLKPDPVFKPILRKFENKLSKFNEVYDKFINNEQVSALIEEDSIVIKIKNINFHVQELLSRMNILASSALSKTNIDNVKIENKLLLKLIKKLVRLNKKNHKSEEYTLKKPVNQFLKGIESFTKYLRVDIHDTFKNNKVIVYGNEITAELSKKEMTQLRFLKKKYIQEEIRIMKLEARILKRQERIRQIDEKNKVID</sequence>
<dbReference type="SMART" id="SM00382">
    <property type="entry name" value="AAA"/>
    <property type="match status" value="1"/>
</dbReference>
<dbReference type="KEGG" id="scq:SCULI_v1c07730"/>
<dbReference type="PATRIC" id="fig|1276246.3.peg.771"/>
<accession>W6AHE5</accession>
<reference evidence="5 6" key="1">
    <citation type="journal article" date="2014" name="Genome Biol. Evol.">
        <title>Molecular evolution of the substrate utilization strategies and putative virulence factors in mosquito-associated Spiroplasma species.</title>
        <authorList>
            <person name="Chang T.H."/>
            <person name="Lo W.S."/>
            <person name="Ku C."/>
            <person name="Chen L.L."/>
            <person name="Kuo C.H."/>
        </authorList>
    </citation>
    <scope>NUCLEOTIDE SEQUENCE [LARGE SCALE GENOMIC DNA]</scope>
    <source>
        <strain evidence="5">AES-1</strain>
    </source>
</reference>
<feature type="domain" description="ABC transporter" evidence="4">
    <location>
        <begin position="8"/>
        <end position="232"/>
    </location>
</feature>
<dbReference type="PANTHER" id="PTHR43038">
    <property type="entry name" value="ATP-BINDING CASSETTE, SUB-FAMILY H, MEMBER 1"/>
    <property type="match status" value="1"/>
</dbReference>
<evidence type="ECO:0000313" key="5">
    <source>
        <dbReference type="EMBL" id="AHI53114.1"/>
    </source>
</evidence>
<feature type="coiled-coil region" evidence="3">
    <location>
        <begin position="398"/>
        <end position="432"/>
    </location>
</feature>
<dbReference type="GO" id="GO:0016887">
    <property type="term" value="F:ATP hydrolysis activity"/>
    <property type="evidence" value="ECO:0007669"/>
    <property type="project" value="InterPro"/>
</dbReference>
<dbReference type="InterPro" id="IPR027417">
    <property type="entry name" value="P-loop_NTPase"/>
</dbReference>
<keyword evidence="3" id="KW-0175">Coiled coil</keyword>
<dbReference type="OrthoDB" id="388394at2"/>
<keyword evidence="1" id="KW-0547">Nucleotide-binding</keyword>
<dbReference type="eggNOG" id="COG1131">
    <property type="taxonomic scope" value="Bacteria"/>
</dbReference>
<keyword evidence="6" id="KW-1185">Reference proteome</keyword>
<evidence type="ECO:0000256" key="2">
    <source>
        <dbReference type="ARBA" id="ARBA00022840"/>
    </source>
</evidence>
<dbReference type="PROSITE" id="PS50893">
    <property type="entry name" value="ABC_TRANSPORTER_2"/>
    <property type="match status" value="1"/>
</dbReference>
<dbReference type="SUPFAM" id="SSF52540">
    <property type="entry name" value="P-loop containing nucleoside triphosphate hydrolases"/>
    <property type="match status" value="1"/>
</dbReference>
<dbReference type="AlphaFoldDB" id="W6AHE5"/>
<organism evidence="5 6">
    <name type="scientific">Spiroplasma culicicola AES-1</name>
    <dbReference type="NCBI Taxonomy" id="1276246"/>
    <lineage>
        <taxon>Bacteria</taxon>
        <taxon>Bacillati</taxon>
        <taxon>Mycoplasmatota</taxon>
        <taxon>Mollicutes</taxon>
        <taxon>Entomoplasmatales</taxon>
        <taxon>Spiroplasmataceae</taxon>
        <taxon>Spiroplasma</taxon>
    </lineage>
</organism>
<evidence type="ECO:0000256" key="3">
    <source>
        <dbReference type="SAM" id="Coils"/>
    </source>
</evidence>
<dbReference type="Proteomes" id="UP000019267">
    <property type="component" value="Chromosome"/>
</dbReference>
<name>W6AHE5_9MOLU</name>
<evidence type="ECO:0000256" key="1">
    <source>
        <dbReference type="ARBA" id="ARBA00022741"/>
    </source>
</evidence>
<evidence type="ECO:0000259" key="4">
    <source>
        <dbReference type="PROSITE" id="PS50893"/>
    </source>
</evidence>
<protein>
    <submittedName>
        <fullName evidence="5">ABC transporter ATP-binding protein</fullName>
    </submittedName>
</protein>
<dbReference type="Gene3D" id="3.40.50.300">
    <property type="entry name" value="P-loop containing nucleotide triphosphate hydrolases"/>
    <property type="match status" value="1"/>
</dbReference>
<dbReference type="HOGENOM" id="CLU_642361_0_0_14"/>
<dbReference type="STRING" id="1276246.SCULI_v1c07730"/>
<dbReference type="PANTHER" id="PTHR43038:SF3">
    <property type="entry name" value="ABC TRANSPORTER G FAMILY MEMBER 20 ISOFORM X1"/>
    <property type="match status" value="1"/>
</dbReference>
<dbReference type="EMBL" id="CP006681">
    <property type="protein sequence ID" value="AHI53114.1"/>
    <property type="molecule type" value="Genomic_DNA"/>
</dbReference>
<dbReference type="InterPro" id="IPR003593">
    <property type="entry name" value="AAA+_ATPase"/>
</dbReference>
<keyword evidence="2 5" id="KW-0067">ATP-binding</keyword>